<comment type="catalytic activity">
    <reaction evidence="6 9 10">
        <text>4-methyl-5-(2-phosphooxyethyl)-thiazole + 4-amino-2-methyl-5-(diphosphooxymethyl)pyrimidine + H(+) = thiamine phosphate + diphosphate</text>
        <dbReference type="Rhea" id="RHEA:22328"/>
        <dbReference type="ChEBI" id="CHEBI:15378"/>
        <dbReference type="ChEBI" id="CHEBI:33019"/>
        <dbReference type="ChEBI" id="CHEBI:37575"/>
        <dbReference type="ChEBI" id="CHEBI:57841"/>
        <dbReference type="ChEBI" id="CHEBI:58296"/>
        <dbReference type="EC" id="2.5.1.3"/>
    </reaction>
</comment>
<evidence type="ECO:0000256" key="11">
    <source>
        <dbReference type="RuleBase" id="RU004253"/>
    </source>
</evidence>
<dbReference type="EC" id="2.5.1.3" evidence="9"/>
<dbReference type="SUPFAM" id="SSF51391">
    <property type="entry name" value="Thiamin phosphate synthase"/>
    <property type="match status" value="1"/>
</dbReference>
<feature type="binding site" evidence="9">
    <location>
        <position position="103"/>
    </location>
    <ligand>
        <name>4-amino-2-methyl-5-(diphosphooxymethyl)pyrimidine</name>
        <dbReference type="ChEBI" id="CHEBI:57841"/>
    </ligand>
</feature>
<feature type="domain" description="Thiamine phosphate synthase/TenI" evidence="12">
    <location>
        <begin position="5"/>
        <end position="187"/>
    </location>
</feature>
<reference evidence="13 14" key="1">
    <citation type="submission" date="2019-08" db="EMBL/GenBank/DDBJ databases">
        <title>In-depth cultivation of the pig gut microbiome towards novel bacterial diversity and tailored functional studies.</title>
        <authorList>
            <person name="Wylensek D."/>
            <person name="Hitch T.C.A."/>
            <person name="Clavel T."/>
        </authorList>
    </citation>
    <scope>NUCLEOTIDE SEQUENCE [LARGE SCALE GENOMIC DNA]</scope>
    <source>
        <strain evidence="13 14">LKV-178-WT-2A</strain>
    </source>
</reference>
<dbReference type="Pfam" id="PF02581">
    <property type="entry name" value="TMP-TENI"/>
    <property type="match status" value="1"/>
</dbReference>
<dbReference type="GO" id="GO:0005737">
    <property type="term" value="C:cytoplasm"/>
    <property type="evidence" value="ECO:0007669"/>
    <property type="project" value="TreeGrafter"/>
</dbReference>
<evidence type="ECO:0000256" key="3">
    <source>
        <dbReference type="ARBA" id="ARBA00022723"/>
    </source>
</evidence>
<evidence type="ECO:0000256" key="9">
    <source>
        <dbReference type="HAMAP-Rule" id="MF_00097"/>
    </source>
</evidence>
<dbReference type="PANTHER" id="PTHR20857">
    <property type="entry name" value="THIAMINE-PHOSPHATE PYROPHOSPHORYLASE"/>
    <property type="match status" value="1"/>
</dbReference>
<sequence>MKHLQFITHATDRYTDLDEVRMALQGGCRWIQLRMKGATDDEVLSVGREAVRLCHHQHATLILDDRVALCPLIGADGVHLGRRDMPVAEARKILGPHAIIGATVNTVEDLCRAVDEGADYAGCGPFRFTTTKEHLAPLLGLDGYRHLVAARKKLSVRLPLIAIGGITRDDIPVILSTGVDGVAMSGCIVRAATPVEEMHKICKTINPTL</sequence>
<comment type="function">
    <text evidence="9">Condenses 4-methyl-5-(beta-hydroxyethyl)thiazole monophosphate (THZ-P) and 2-methyl-4-amino-5-hydroxymethyl pyrimidine pyrophosphate (HMP-PP) to form thiamine monophosphate (TMP).</text>
</comment>
<feature type="binding site" evidence="9">
    <location>
        <position position="132"/>
    </location>
    <ligand>
        <name>4-amino-2-methyl-5-(diphosphooxymethyl)pyrimidine</name>
        <dbReference type="ChEBI" id="CHEBI:57841"/>
    </ligand>
</feature>
<dbReference type="GO" id="GO:0009228">
    <property type="term" value="P:thiamine biosynthetic process"/>
    <property type="evidence" value="ECO:0007669"/>
    <property type="project" value="UniProtKB-KW"/>
</dbReference>
<keyword evidence="3 9" id="KW-0479">Metal-binding</keyword>
<dbReference type="InterPro" id="IPR013785">
    <property type="entry name" value="Aldolase_TIM"/>
</dbReference>
<dbReference type="InterPro" id="IPR036206">
    <property type="entry name" value="ThiamineP_synth_sf"/>
</dbReference>
<dbReference type="GO" id="GO:0009229">
    <property type="term" value="P:thiamine diphosphate biosynthetic process"/>
    <property type="evidence" value="ECO:0007669"/>
    <property type="project" value="UniProtKB-UniRule"/>
</dbReference>
<dbReference type="HAMAP" id="MF_00097">
    <property type="entry name" value="TMP_synthase"/>
    <property type="match status" value="1"/>
</dbReference>
<dbReference type="GO" id="GO:0000287">
    <property type="term" value="F:magnesium ion binding"/>
    <property type="evidence" value="ECO:0007669"/>
    <property type="project" value="UniProtKB-UniRule"/>
</dbReference>
<evidence type="ECO:0000256" key="6">
    <source>
        <dbReference type="ARBA" id="ARBA00047334"/>
    </source>
</evidence>
<comment type="caution">
    <text evidence="9">Lacks conserved residue(s) required for the propagation of feature annotation.</text>
</comment>
<comment type="catalytic activity">
    <reaction evidence="7 9 10">
        <text>2-(2-carboxy-4-methylthiazol-5-yl)ethyl phosphate + 4-amino-2-methyl-5-(diphosphooxymethyl)pyrimidine + 2 H(+) = thiamine phosphate + CO2 + diphosphate</text>
        <dbReference type="Rhea" id="RHEA:47848"/>
        <dbReference type="ChEBI" id="CHEBI:15378"/>
        <dbReference type="ChEBI" id="CHEBI:16526"/>
        <dbReference type="ChEBI" id="CHEBI:33019"/>
        <dbReference type="ChEBI" id="CHEBI:37575"/>
        <dbReference type="ChEBI" id="CHEBI:57841"/>
        <dbReference type="ChEBI" id="CHEBI:62890"/>
        <dbReference type="EC" id="2.5.1.3"/>
    </reaction>
</comment>
<evidence type="ECO:0000256" key="2">
    <source>
        <dbReference type="ARBA" id="ARBA00022679"/>
    </source>
</evidence>
<gene>
    <name evidence="9" type="primary">thiE</name>
    <name evidence="13" type="ORF">FYJ73_11715</name>
</gene>
<keyword evidence="4 9" id="KW-0460">Magnesium</keyword>
<dbReference type="NCBIfam" id="NF000736">
    <property type="entry name" value="PRK00043.2-3"/>
    <property type="match status" value="1"/>
</dbReference>
<dbReference type="NCBIfam" id="TIGR00693">
    <property type="entry name" value="thiE"/>
    <property type="match status" value="1"/>
</dbReference>
<keyword evidence="5 9" id="KW-0784">Thiamine biosynthesis</keyword>
<dbReference type="EMBL" id="VUNG01000034">
    <property type="protein sequence ID" value="MST85325.1"/>
    <property type="molecule type" value="Genomic_DNA"/>
</dbReference>
<proteinExistence type="inferred from homology"/>
<dbReference type="InterPro" id="IPR034291">
    <property type="entry name" value="TMP_synthase"/>
</dbReference>
<dbReference type="UniPathway" id="UPA00060">
    <property type="reaction ID" value="UER00141"/>
</dbReference>
<evidence type="ECO:0000313" key="14">
    <source>
        <dbReference type="Proteomes" id="UP000438914"/>
    </source>
</evidence>
<comment type="catalytic activity">
    <reaction evidence="8 9 10">
        <text>2-[(2R,5Z)-2-carboxy-4-methylthiazol-5(2H)-ylidene]ethyl phosphate + 4-amino-2-methyl-5-(diphosphooxymethyl)pyrimidine + 2 H(+) = thiamine phosphate + CO2 + diphosphate</text>
        <dbReference type="Rhea" id="RHEA:47844"/>
        <dbReference type="ChEBI" id="CHEBI:15378"/>
        <dbReference type="ChEBI" id="CHEBI:16526"/>
        <dbReference type="ChEBI" id="CHEBI:33019"/>
        <dbReference type="ChEBI" id="CHEBI:37575"/>
        <dbReference type="ChEBI" id="CHEBI:57841"/>
        <dbReference type="ChEBI" id="CHEBI:62899"/>
        <dbReference type="EC" id="2.5.1.3"/>
    </reaction>
</comment>
<feature type="binding site" evidence="9">
    <location>
        <position position="64"/>
    </location>
    <ligand>
        <name>4-amino-2-methyl-5-(diphosphooxymethyl)pyrimidine</name>
        <dbReference type="ChEBI" id="CHEBI:57841"/>
    </ligand>
</feature>
<dbReference type="AlphaFoldDB" id="A0A7K0KIN6"/>
<feature type="binding site" evidence="9">
    <location>
        <position position="84"/>
    </location>
    <ligand>
        <name>Mg(2+)</name>
        <dbReference type="ChEBI" id="CHEBI:18420"/>
    </ligand>
</feature>
<dbReference type="CDD" id="cd00564">
    <property type="entry name" value="TMP_TenI"/>
    <property type="match status" value="1"/>
</dbReference>
<keyword evidence="2 9" id="KW-0808">Transferase</keyword>
<comment type="cofactor">
    <cofactor evidence="9">
        <name>Mg(2+)</name>
        <dbReference type="ChEBI" id="CHEBI:18420"/>
    </cofactor>
    <text evidence="9">Binds 1 Mg(2+) ion per subunit.</text>
</comment>
<evidence type="ECO:0000259" key="12">
    <source>
        <dbReference type="Pfam" id="PF02581"/>
    </source>
</evidence>
<feature type="binding site" evidence="9">
    <location>
        <begin position="129"/>
        <end position="131"/>
    </location>
    <ligand>
        <name>2-[(2R,5Z)-2-carboxy-4-methylthiazol-5(2H)-ylidene]ethyl phosphate</name>
        <dbReference type="ChEBI" id="CHEBI:62899"/>
    </ligand>
</feature>
<keyword evidence="14" id="KW-1185">Reference proteome</keyword>
<dbReference type="RefSeq" id="WP_154534910.1">
    <property type="nucleotide sequence ID" value="NZ_VUNG01000034.1"/>
</dbReference>
<name>A0A7K0KIN6_9BACT</name>
<feature type="binding site" evidence="9">
    <location>
        <begin position="32"/>
        <end position="36"/>
    </location>
    <ligand>
        <name>4-amino-2-methyl-5-(diphosphooxymethyl)pyrimidine</name>
        <dbReference type="ChEBI" id="CHEBI:57841"/>
    </ligand>
</feature>
<comment type="caution">
    <text evidence="13">The sequence shown here is derived from an EMBL/GenBank/DDBJ whole genome shotgun (WGS) entry which is preliminary data.</text>
</comment>
<evidence type="ECO:0000256" key="8">
    <source>
        <dbReference type="ARBA" id="ARBA00047883"/>
    </source>
</evidence>
<evidence type="ECO:0000256" key="5">
    <source>
        <dbReference type="ARBA" id="ARBA00022977"/>
    </source>
</evidence>
<protein>
    <recommendedName>
        <fullName evidence="9">Thiamine-phosphate synthase</fullName>
        <shortName evidence="9">TP synthase</shortName>
        <shortName evidence="9">TPS</shortName>
        <ecNumber evidence="9">2.5.1.3</ecNumber>
    </recommendedName>
    <alternativeName>
        <fullName evidence="9">Thiamine-phosphate pyrophosphorylase</fullName>
        <shortName evidence="9">TMP pyrophosphorylase</shortName>
        <shortName evidence="9">TMP-PPase</shortName>
    </alternativeName>
</protein>
<evidence type="ECO:0000256" key="10">
    <source>
        <dbReference type="RuleBase" id="RU003826"/>
    </source>
</evidence>
<comment type="pathway">
    <text evidence="1 9 11">Cofactor biosynthesis; thiamine diphosphate biosynthesis; thiamine phosphate from 4-amino-2-methyl-5-diphosphomethylpyrimidine and 4-methyl-5-(2-phosphoethyl)-thiazole: step 1/1.</text>
</comment>
<dbReference type="InterPro" id="IPR022998">
    <property type="entry name" value="ThiamineP_synth_TenI"/>
</dbReference>
<evidence type="ECO:0000256" key="1">
    <source>
        <dbReference type="ARBA" id="ARBA00005165"/>
    </source>
</evidence>
<feature type="binding site" evidence="9">
    <location>
        <position position="65"/>
    </location>
    <ligand>
        <name>Mg(2+)</name>
        <dbReference type="ChEBI" id="CHEBI:18420"/>
    </ligand>
</feature>
<evidence type="ECO:0000313" key="13">
    <source>
        <dbReference type="EMBL" id="MST85325.1"/>
    </source>
</evidence>
<evidence type="ECO:0000256" key="7">
    <source>
        <dbReference type="ARBA" id="ARBA00047851"/>
    </source>
</evidence>
<dbReference type="Proteomes" id="UP000438914">
    <property type="component" value="Unassembled WGS sequence"/>
</dbReference>
<dbReference type="Gene3D" id="3.20.20.70">
    <property type="entry name" value="Aldolase class I"/>
    <property type="match status" value="1"/>
</dbReference>
<comment type="similarity">
    <text evidence="9 10">Belongs to the thiamine-phosphate synthase family.</text>
</comment>
<feature type="binding site" evidence="9">
    <location>
        <position position="165"/>
    </location>
    <ligand>
        <name>2-[(2R,5Z)-2-carboxy-4-methylthiazol-5(2H)-ylidene]ethyl phosphate</name>
        <dbReference type="ChEBI" id="CHEBI:62899"/>
    </ligand>
</feature>
<evidence type="ECO:0000256" key="4">
    <source>
        <dbReference type="ARBA" id="ARBA00022842"/>
    </source>
</evidence>
<accession>A0A7K0KIN6</accession>
<dbReference type="PANTHER" id="PTHR20857:SF15">
    <property type="entry name" value="THIAMINE-PHOSPHATE SYNTHASE"/>
    <property type="match status" value="1"/>
</dbReference>
<organism evidence="13 14">
    <name type="scientific">Hallella mizrahii</name>
    <dbReference type="NCBI Taxonomy" id="2606637"/>
    <lineage>
        <taxon>Bacteria</taxon>
        <taxon>Pseudomonadati</taxon>
        <taxon>Bacteroidota</taxon>
        <taxon>Bacteroidia</taxon>
        <taxon>Bacteroidales</taxon>
        <taxon>Prevotellaceae</taxon>
        <taxon>Hallella</taxon>
    </lineage>
</organism>
<dbReference type="GO" id="GO:0004789">
    <property type="term" value="F:thiamine-phosphate diphosphorylase activity"/>
    <property type="evidence" value="ECO:0007669"/>
    <property type="project" value="UniProtKB-UniRule"/>
</dbReference>